<organism evidence="5">
    <name type="scientific">Ignisphaera aggregans</name>
    <dbReference type="NCBI Taxonomy" id="334771"/>
    <lineage>
        <taxon>Archaea</taxon>
        <taxon>Thermoproteota</taxon>
        <taxon>Thermoprotei</taxon>
        <taxon>Desulfurococcales</taxon>
        <taxon>Desulfurococcaceae</taxon>
        <taxon>Ignisphaera</taxon>
    </lineage>
</organism>
<comment type="caution">
    <text evidence="5">The sequence shown here is derived from an EMBL/GenBank/DDBJ whole genome shotgun (WGS) entry which is preliminary data.</text>
</comment>
<dbReference type="Gene3D" id="3.40.50.300">
    <property type="entry name" value="P-loop containing nucleotide triphosphate hydrolases"/>
    <property type="match status" value="2"/>
</dbReference>
<dbReference type="SUPFAM" id="SSF52540">
    <property type="entry name" value="P-loop containing nucleoside triphosphate hydrolases"/>
    <property type="match status" value="1"/>
</dbReference>
<dbReference type="CDD" id="cd00081">
    <property type="entry name" value="Hint"/>
    <property type="match status" value="1"/>
</dbReference>
<dbReference type="GO" id="GO:0006281">
    <property type="term" value="P:DNA repair"/>
    <property type="evidence" value="ECO:0007669"/>
    <property type="project" value="InterPro"/>
</dbReference>
<evidence type="ECO:0000259" key="4">
    <source>
        <dbReference type="PROSITE" id="PS50162"/>
    </source>
</evidence>
<dbReference type="InterPro" id="IPR014774">
    <property type="entry name" value="KaiC-like_dom"/>
</dbReference>
<dbReference type="InterPro" id="IPR006141">
    <property type="entry name" value="Intein_N"/>
</dbReference>
<dbReference type="PANTHER" id="PTHR43637:SF2">
    <property type="entry name" value="PROTEIN GVPD 1"/>
    <property type="match status" value="1"/>
</dbReference>
<evidence type="ECO:0000256" key="1">
    <source>
        <dbReference type="ARBA" id="ARBA00022741"/>
    </source>
</evidence>
<dbReference type="GO" id="GO:0003677">
    <property type="term" value="F:DNA binding"/>
    <property type="evidence" value="ECO:0007669"/>
    <property type="project" value="InterPro"/>
</dbReference>
<dbReference type="InterPro" id="IPR003587">
    <property type="entry name" value="Hint_dom_N"/>
</dbReference>
<dbReference type="InterPro" id="IPR003586">
    <property type="entry name" value="Hint_dom_C"/>
</dbReference>
<dbReference type="EMBL" id="DTBZ01000082">
    <property type="protein sequence ID" value="HGQ18214.1"/>
    <property type="molecule type" value="Genomic_DNA"/>
</dbReference>
<feature type="domain" description="RecA family profile 1" evidence="4">
    <location>
        <begin position="51"/>
        <end position="110"/>
    </location>
</feature>
<dbReference type="PROSITE" id="PS50818">
    <property type="entry name" value="INTEIN_C_TER"/>
    <property type="match status" value="1"/>
</dbReference>
<sequence>MSEEDRESTIYNRDLSELEKELELLSREKEKDKTFPKEIREEGKTSKKDFGITRISTGVAELDKALHGGIPKGSWVAITGEPGTGKSILCMHFAWAGLISGDPVVYVTTEAEFRDVVRQARQFNIDFESYRIHDISSSKEISEVPQIVVIDIFGLLKIARQMSEYTQADSEGVRKRRFAALDIQTLVSAIHEAYKVLGVLREGGRSPYKHVRLIVDSLSAFWADKPAMARKYSYDLKISTHRENVTAYLVSQYAMTTKSVDYKTPIVIKYNDTIEICQIGRFVDRFFNYDEEGIKLIKIPIYTLSVNPKTLKVEWRILKAVARHRENRNLLRIELEGGRSVSVTQDHSIYILNRDRIKPIKGSKVREGDSIPVLLQEKIENPNNDLKTGFIMVKRIEEEGPSTPYVYDLSVDMNENFIAGMGWILVHNSTFGFGLEHIADGVFHLWMEDVEESKEVKRYMIIKKMRMTDHIRTAFRVEIEPNRGFVLYPLSS</sequence>
<evidence type="ECO:0000256" key="3">
    <source>
        <dbReference type="SAM" id="Coils"/>
    </source>
</evidence>
<name>A0A7J3JRE1_9CREN</name>
<reference evidence="5" key="1">
    <citation type="journal article" date="2020" name="mSystems">
        <title>Genome- and Community-Level Interaction Insights into Carbon Utilization and Element Cycling Functions of Hydrothermarchaeota in Hydrothermal Sediment.</title>
        <authorList>
            <person name="Zhou Z."/>
            <person name="Liu Y."/>
            <person name="Xu W."/>
            <person name="Pan J."/>
            <person name="Luo Z.H."/>
            <person name="Li M."/>
        </authorList>
    </citation>
    <scope>NUCLEOTIDE SEQUENCE [LARGE SCALE GENOMIC DNA]</scope>
    <source>
        <strain evidence="5">SpSt-657</strain>
    </source>
</reference>
<dbReference type="PANTHER" id="PTHR43637">
    <property type="entry name" value="UPF0273 PROTEIN TM_0370"/>
    <property type="match status" value="1"/>
</dbReference>
<dbReference type="NCBIfam" id="TIGR01445">
    <property type="entry name" value="intein_Nterm"/>
    <property type="match status" value="1"/>
</dbReference>
<dbReference type="PRINTS" id="PR01874">
    <property type="entry name" value="DNAREPAIRADA"/>
</dbReference>
<dbReference type="GO" id="GO:0140664">
    <property type="term" value="F:ATP-dependent DNA damage sensor activity"/>
    <property type="evidence" value="ECO:0007669"/>
    <property type="project" value="InterPro"/>
</dbReference>
<dbReference type="InterPro" id="IPR020588">
    <property type="entry name" value="RecA_ATP-bd"/>
</dbReference>
<dbReference type="PROSITE" id="PS50817">
    <property type="entry name" value="INTEIN_N_TER"/>
    <property type="match status" value="1"/>
</dbReference>
<dbReference type="SMART" id="SM00305">
    <property type="entry name" value="HintC"/>
    <property type="match status" value="1"/>
</dbReference>
<keyword evidence="1" id="KW-0547">Nucleotide-binding</keyword>
<dbReference type="PROSITE" id="PS50162">
    <property type="entry name" value="RECA_2"/>
    <property type="match status" value="1"/>
</dbReference>
<dbReference type="InterPro" id="IPR030934">
    <property type="entry name" value="Intein_C"/>
</dbReference>
<protein>
    <recommendedName>
        <fullName evidence="4">RecA family profile 1 domain-containing protein</fullName>
    </recommendedName>
</protein>
<dbReference type="InterPro" id="IPR036844">
    <property type="entry name" value="Hint_dom_sf"/>
</dbReference>
<dbReference type="Pfam" id="PF06745">
    <property type="entry name" value="ATPase"/>
    <property type="match status" value="1"/>
</dbReference>
<keyword evidence="3" id="KW-0175">Coiled coil</keyword>
<keyword evidence="2" id="KW-0067">ATP-binding</keyword>
<dbReference type="GO" id="GO:0016539">
    <property type="term" value="P:intein-mediated protein splicing"/>
    <property type="evidence" value="ECO:0007669"/>
    <property type="project" value="InterPro"/>
</dbReference>
<dbReference type="Gene3D" id="2.170.16.10">
    <property type="entry name" value="Hedgehog/Intein (Hint) domain"/>
    <property type="match status" value="1"/>
</dbReference>
<proteinExistence type="predicted"/>
<dbReference type="GO" id="GO:0005524">
    <property type="term" value="F:ATP binding"/>
    <property type="evidence" value="ECO:0007669"/>
    <property type="project" value="UniProtKB-KW"/>
</dbReference>
<dbReference type="NCBIfam" id="TIGR01443">
    <property type="entry name" value="intein_Cterm"/>
    <property type="match status" value="1"/>
</dbReference>
<evidence type="ECO:0000313" key="5">
    <source>
        <dbReference type="EMBL" id="HGQ18214.1"/>
    </source>
</evidence>
<feature type="coiled-coil region" evidence="3">
    <location>
        <begin position="1"/>
        <end position="35"/>
    </location>
</feature>
<dbReference type="InterPro" id="IPR027417">
    <property type="entry name" value="P-loop_NTPase"/>
</dbReference>
<accession>A0A7J3JRE1</accession>
<dbReference type="Pfam" id="PF14890">
    <property type="entry name" value="Intein_splicing"/>
    <property type="match status" value="1"/>
</dbReference>
<dbReference type="AlphaFoldDB" id="A0A7J3JRE1"/>
<evidence type="ECO:0000256" key="2">
    <source>
        <dbReference type="ARBA" id="ARBA00022840"/>
    </source>
</evidence>
<dbReference type="SUPFAM" id="SSF51294">
    <property type="entry name" value="Hedgehog/intein (Hint) domain"/>
    <property type="match status" value="1"/>
</dbReference>
<dbReference type="SMART" id="SM00306">
    <property type="entry name" value="HintN"/>
    <property type="match status" value="1"/>
</dbReference>
<gene>
    <name evidence="5" type="ORF">ENU30_04480</name>
</gene>